<dbReference type="AlphaFoldDB" id="A0A9W9UWM7"/>
<proteinExistence type="predicted"/>
<dbReference type="RefSeq" id="XP_056575749.1">
    <property type="nucleotide sequence ID" value="XM_056727177.1"/>
</dbReference>
<name>A0A9W9UWM7_9EURO</name>
<dbReference type="Proteomes" id="UP001147752">
    <property type="component" value="Unassembled WGS sequence"/>
</dbReference>
<dbReference type="GeneID" id="81466360"/>
<dbReference type="Gene3D" id="3.30.70.2970">
    <property type="entry name" value="Protein of unknown function (DUF541), domain 2"/>
    <property type="match status" value="1"/>
</dbReference>
<reference evidence="1" key="2">
    <citation type="journal article" date="2023" name="IMA Fungus">
        <title>Comparative genomic study of the Penicillium genus elucidates a diverse pangenome and 15 lateral gene transfer events.</title>
        <authorList>
            <person name="Petersen C."/>
            <person name="Sorensen T."/>
            <person name="Nielsen M.R."/>
            <person name="Sondergaard T.E."/>
            <person name="Sorensen J.L."/>
            <person name="Fitzpatrick D.A."/>
            <person name="Frisvad J.C."/>
            <person name="Nielsen K.L."/>
        </authorList>
    </citation>
    <scope>NUCLEOTIDE SEQUENCE</scope>
    <source>
        <strain evidence="1">IBT 3081</strain>
    </source>
</reference>
<comment type="caution">
    <text evidence="1">The sequence shown here is derived from an EMBL/GenBank/DDBJ whole genome shotgun (WGS) entry which is preliminary data.</text>
</comment>
<organism evidence="1 2">
    <name type="scientific">Penicillium concentricum</name>
    <dbReference type="NCBI Taxonomy" id="293559"/>
    <lineage>
        <taxon>Eukaryota</taxon>
        <taxon>Fungi</taxon>
        <taxon>Dikarya</taxon>
        <taxon>Ascomycota</taxon>
        <taxon>Pezizomycotina</taxon>
        <taxon>Eurotiomycetes</taxon>
        <taxon>Eurotiomycetidae</taxon>
        <taxon>Eurotiales</taxon>
        <taxon>Aspergillaceae</taxon>
        <taxon>Penicillium</taxon>
    </lineage>
</organism>
<accession>A0A9W9UWM7</accession>
<gene>
    <name evidence="1" type="ORF">N7517_009454</name>
</gene>
<dbReference type="InterPro" id="IPR007497">
    <property type="entry name" value="SIMPL/DUF541"/>
</dbReference>
<dbReference type="OrthoDB" id="3335918at2759"/>
<reference evidence="1" key="1">
    <citation type="submission" date="2022-12" db="EMBL/GenBank/DDBJ databases">
        <authorList>
            <person name="Petersen C."/>
        </authorList>
    </citation>
    <scope>NUCLEOTIDE SEQUENCE</scope>
    <source>
        <strain evidence="1">IBT 3081</strain>
    </source>
</reference>
<evidence type="ECO:0000313" key="1">
    <source>
        <dbReference type="EMBL" id="KAJ5360263.1"/>
    </source>
</evidence>
<evidence type="ECO:0000313" key="2">
    <source>
        <dbReference type="Proteomes" id="UP001147752"/>
    </source>
</evidence>
<sequence>MTPLKIVLEGKSSITRQPERGALVFVVHTSGPSRETVSKEAIETVETITGSPVTTFSSTSLQTDSKLPRDKSGMPLPTIYNAIISLNALFQDFTKPSEIIAKLISYPNIDIKSLDWCLTEATQKALDSESHEKAMRGAVEKANEYTRVIGREFVAVEISELRGGGQFEMRYNSIPHMQQMHQMQQEQMTQSGVHYSSMIDPPASKLNVHTGASPGLDLGPQLTRYTNAVQVEFQAVRSCEASS</sequence>
<dbReference type="Gene3D" id="3.30.110.170">
    <property type="entry name" value="Protein of unknown function (DUF541), domain 1"/>
    <property type="match status" value="1"/>
</dbReference>
<keyword evidence="2" id="KW-1185">Reference proteome</keyword>
<protein>
    <submittedName>
        <fullName evidence="1">Uncharacterized protein</fullName>
    </submittedName>
</protein>
<dbReference type="Pfam" id="PF04402">
    <property type="entry name" value="SIMPL"/>
    <property type="match status" value="1"/>
</dbReference>
<dbReference type="EMBL" id="JAPZBT010000004">
    <property type="protein sequence ID" value="KAJ5360263.1"/>
    <property type="molecule type" value="Genomic_DNA"/>
</dbReference>